<sequence length="125" mass="13516">MPTILIIDDNPEDQNNMAEILKSVGYDTVAAGMGPEGIKLCREHKPDLITMDLVMPDMNGIEALRELKKEFPDIPVIMCSAAGLEQVVALALRVGATGYIVKPYDRETVLKNLKGHIAAGKNLAG</sequence>
<evidence type="ECO:0000256" key="1">
    <source>
        <dbReference type="ARBA" id="ARBA00022553"/>
    </source>
</evidence>
<dbReference type="PROSITE" id="PS50110">
    <property type="entry name" value="RESPONSE_REGULATORY"/>
    <property type="match status" value="1"/>
</dbReference>
<dbReference type="PANTHER" id="PTHR44591">
    <property type="entry name" value="STRESS RESPONSE REGULATOR PROTEIN 1"/>
    <property type="match status" value="1"/>
</dbReference>
<dbReference type="EMBL" id="QGMY01000001">
    <property type="protein sequence ID" value="PWR74700.1"/>
    <property type="molecule type" value="Genomic_DNA"/>
</dbReference>
<dbReference type="OrthoDB" id="9652at2157"/>
<dbReference type="InterPro" id="IPR001789">
    <property type="entry name" value="Sig_transdc_resp-reg_receiver"/>
</dbReference>
<accession>A0A2V2N7R2</accession>
<keyword evidence="1 2" id="KW-0597">Phosphoprotein</keyword>
<comment type="caution">
    <text evidence="4">The sequence shown here is derived from an EMBL/GenBank/DDBJ whole genome shotgun (WGS) entry which is preliminary data.</text>
</comment>
<gene>
    <name evidence="4" type="ORF">DK846_00155</name>
</gene>
<dbReference type="Pfam" id="PF00072">
    <property type="entry name" value="Response_reg"/>
    <property type="match status" value="1"/>
</dbReference>
<reference evidence="4 5" key="1">
    <citation type="submission" date="2018-05" db="EMBL/GenBank/DDBJ databases">
        <title>Draft genome of Methanospirillum lacunae Ki8-1.</title>
        <authorList>
            <person name="Dueholm M.S."/>
            <person name="Nielsen P.H."/>
            <person name="Bakmann L.F."/>
            <person name="Otzen D.E."/>
        </authorList>
    </citation>
    <scope>NUCLEOTIDE SEQUENCE [LARGE SCALE GENOMIC DNA]</scope>
    <source>
        <strain evidence="4 5">Ki8-1</strain>
    </source>
</reference>
<dbReference type="RefSeq" id="WP_109966900.1">
    <property type="nucleotide sequence ID" value="NZ_CP176093.1"/>
</dbReference>
<feature type="domain" description="Response regulatory" evidence="3">
    <location>
        <begin position="3"/>
        <end position="117"/>
    </location>
</feature>
<dbReference type="GeneID" id="97548873"/>
<dbReference type="Proteomes" id="UP000245657">
    <property type="component" value="Unassembled WGS sequence"/>
</dbReference>
<keyword evidence="5" id="KW-1185">Reference proteome</keyword>
<dbReference type="AlphaFoldDB" id="A0A2V2N7R2"/>
<dbReference type="Gene3D" id="3.40.50.2300">
    <property type="match status" value="1"/>
</dbReference>
<evidence type="ECO:0000313" key="5">
    <source>
        <dbReference type="Proteomes" id="UP000245657"/>
    </source>
</evidence>
<feature type="modified residue" description="4-aspartylphosphate" evidence="2">
    <location>
        <position position="52"/>
    </location>
</feature>
<dbReference type="GO" id="GO:0000160">
    <property type="term" value="P:phosphorelay signal transduction system"/>
    <property type="evidence" value="ECO:0007669"/>
    <property type="project" value="InterPro"/>
</dbReference>
<evidence type="ECO:0000256" key="2">
    <source>
        <dbReference type="PROSITE-ProRule" id="PRU00169"/>
    </source>
</evidence>
<dbReference type="SUPFAM" id="SSF52172">
    <property type="entry name" value="CheY-like"/>
    <property type="match status" value="1"/>
</dbReference>
<name>A0A2V2N7R2_9EURY</name>
<organism evidence="4 5">
    <name type="scientific">Methanospirillum lacunae</name>
    <dbReference type="NCBI Taxonomy" id="668570"/>
    <lineage>
        <taxon>Archaea</taxon>
        <taxon>Methanobacteriati</taxon>
        <taxon>Methanobacteriota</taxon>
        <taxon>Stenosarchaea group</taxon>
        <taxon>Methanomicrobia</taxon>
        <taxon>Methanomicrobiales</taxon>
        <taxon>Methanospirillaceae</taxon>
        <taxon>Methanospirillum</taxon>
    </lineage>
</organism>
<evidence type="ECO:0000313" key="4">
    <source>
        <dbReference type="EMBL" id="PWR74700.1"/>
    </source>
</evidence>
<proteinExistence type="predicted"/>
<evidence type="ECO:0000259" key="3">
    <source>
        <dbReference type="PROSITE" id="PS50110"/>
    </source>
</evidence>
<dbReference type="InterPro" id="IPR050595">
    <property type="entry name" value="Bact_response_regulator"/>
</dbReference>
<dbReference type="PANTHER" id="PTHR44591:SF23">
    <property type="entry name" value="CHEY SUBFAMILY"/>
    <property type="match status" value="1"/>
</dbReference>
<protein>
    <submittedName>
        <fullName evidence="4">Two-component system response regulator</fullName>
    </submittedName>
</protein>
<dbReference type="InterPro" id="IPR011006">
    <property type="entry name" value="CheY-like_superfamily"/>
</dbReference>
<dbReference type="SMART" id="SM00448">
    <property type="entry name" value="REC"/>
    <property type="match status" value="1"/>
</dbReference>